<evidence type="ECO:0000313" key="3">
    <source>
        <dbReference type="Proteomes" id="UP000217311"/>
    </source>
</evidence>
<sequence length="135" mass="14439">MRGKLNGLVALLALSVAGAASAATPKPPPEQVLAKMLDGRTASAPVNCIDPRNVDTVDIVDKTAIVYRLRGGRLYVNRPRIGADALRRDQTLVTRTVGTRLCSFDAVNLLESGARFDAGFVSLGTFTPYDKPKAR</sequence>
<organism evidence="2 3">
    <name type="scientific">Caulobacter vibrioides</name>
    <name type="common">Caulobacter crescentus</name>
    <dbReference type="NCBI Taxonomy" id="155892"/>
    <lineage>
        <taxon>Bacteria</taxon>
        <taxon>Pseudomonadati</taxon>
        <taxon>Pseudomonadota</taxon>
        <taxon>Alphaproteobacteria</taxon>
        <taxon>Caulobacterales</taxon>
        <taxon>Caulobacteraceae</taxon>
        <taxon>Caulobacter</taxon>
    </lineage>
</organism>
<dbReference type="Proteomes" id="UP000217311">
    <property type="component" value="Chromosome"/>
</dbReference>
<evidence type="ECO:0000256" key="1">
    <source>
        <dbReference type="SAM" id="SignalP"/>
    </source>
</evidence>
<name>A0A290MLC8_CAUVI</name>
<evidence type="ECO:0000313" key="2">
    <source>
        <dbReference type="EMBL" id="ATC32866.1"/>
    </source>
</evidence>
<dbReference type="RefSeq" id="WP_096052268.1">
    <property type="nucleotide sequence ID" value="NZ_CP023315.3"/>
</dbReference>
<keyword evidence="1" id="KW-0732">Signal</keyword>
<dbReference type="AlphaFoldDB" id="A0A290MLC8"/>
<gene>
    <name evidence="2" type="ORF">CA606_11295</name>
</gene>
<feature type="signal peptide" evidence="1">
    <location>
        <begin position="1"/>
        <end position="22"/>
    </location>
</feature>
<reference evidence="3" key="1">
    <citation type="submission" date="2017-09" db="EMBL/GenBank/DDBJ databases">
        <title>Genome evolution observed in wild isolates of Caulobacter crescentus.</title>
        <authorList>
            <person name="Ely B."/>
            <person name="Wilson K."/>
            <person name="Scott D."/>
        </authorList>
    </citation>
    <scope>NUCLEOTIDE SEQUENCE [LARGE SCALE GENOMIC DNA]</scope>
    <source>
        <strain evidence="3">CB13b1a</strain>
    </source>
</reference>
<dbReference type="EMBL" id="CP023315">
    <property type="protein sequence ID" value="ATC32866.1"/>
    <property type="molecule type" value="Genomic_DNA"/>
</dbReference>
<protein>
    <submittedName>
        <fullName evidence="2">Uncharacterized protein</fullName>
    </submittedName>
</protein>
<accession>A0A290MLC8</accession>
<proteinExistence type="predicted"/>
<feature type="chain" id="PRO_5012877540" evidence="1">
    <location>
        <begin position="23"/>
        <end position="135"/>
    </location>
</feature>